<reference evidence="2 3" key="1">
    <citation type="journal article" date="2019" name="Nat. Plants">
        <title>Genome sequencing of Musa balbisiana reveals subgenome evolution and function divergence in polyploid bananas.</title>
        <authorList>
            <person name="Yao X."/>
        </authorList>
    </citation>
    <scope>NUCLEOTIDE SEQUENCE [LARGE SCALE GENOMIC DNA]</scope>
    <source>
        <strain evidence="3">cv. DH-PKW</strain>
        <tissue evidence="2">Leaves</tissue>
    </source>
</reference>
<feature type="compositionally biased region" description="Polar residues" evidence="1">
    <location>
        <begin position="47"/>
        <end position="62"/>
    </location>
</feature>
<evidence type="ECO:0000313" key="2">
    <source>
        <dbReference type="EMBL" id="THU45397.1"/>
    </source>
</evidence>
<feature type="region of interest" description="Disordered" evidence="1">
    <location>
        <begin position="47"/>
        <end position="68"/>
    </location>
</feature>
<keyword evidence="3" id="KW-1185">Reference proteome</keyword>
<dbReference type="EMBL" id="PYDT01000011">
    <property type="protein sequence ID" value="THU45397.1"/>
    <property type="molecule type" value="Genomic_DNA"/>
</dbReference>
<gene>
    <name evidence="2" type="ORF">C4D60_Mb02t17510</name>
</gene>
<name>A0A4S8IBE1_MUSBA</name>
<accession>A0A4S8IBE1</accession>
<protein>
    <submittedName>
        <fullName evidence="2">Uncharacterized protein</fullName>
    </submittedName>
</protein>
<dbReference type="AlphaFoldDB" id="A0A4S8IBE1"/>
<proteinExistence type="predicted"/>
<comment type="caution">
    <text evidence="2">The sequence shown here is derived from an EMBL/GenBank/DDBJ whole genome shotgun (WGS) entry which is preliminary data.</text>
</comment>
<dbReference type="Proteomes" id="UP000317650">
    <property type="component" value="Chromosome 2"/>
</dbReference>
<evidence type="ECO:0000256" key="1">
    <source>
        <dbReference type="SAM" id="MobiDB-lite"/>
    </source>
</evidence>
<evidence type="ECO:0000313" key="3">
    <source>
        <dbReference type="Proteomes" id="UP000317650"/>
    </source>
</evidence>
<organism evidence="2 3">
    <name type="scientific">Musa balbisiana</name>
    <name type="common">Banana</name>
    <dbReference type="NCBI Taxonomy" id="52838"/>
    <lineage>
        <taxon>Eukaryota</taxon>
        <taxon>Viridiplantae</taxon>
        <taxon>Streptophyta</taxon>
        <taxon>Embryophyta</taxon>
        <taxon>Tracheophyta</taxon>
        <taxon>Spermatophyta</taxon>
        <taxon>Magnoliopsida</taxon>
        <taxon>Liliopsida</taxon>
        <taxon>Zingiberales</taxon>
        <taxon>Musaceae</taxon>
        <taxon>Musa</taxon>
    </lineage>
</organism>
<sequence>MAEGIEVVVESVSGLSIGNPPAAEAPSKKLLQCHSRRSHRQLLMMKTWTQRTRARQNPNLKNARQAKP</sequence>